<accession>A0ABV7LCV1</accession>
<organism evidence="5 6">
    <name type="scientific">Camelimonas abortus</name>
    <dbReference type="NCBI Taxonomy" id="1017184"/>
    <lineage>
        <taxon>Bacteria</taxon>
        <taxon>Pseudomonadati</taxon>
        <taxon>Pseudomonadota</taxon>
        <taxon>Alphaproteobacteria</taxon>
        <taxon>Hyphomicrobiales</taxon>
        <taxon>Chelatococcaceae</taxon>
        <taxon>Camelimonas</taxon>
    </lineage>
</organism>
<dbReference type="Pfam" id="PF00005">
    <property type="entry name" value="ABC_tran"/>
    <property type="match status" value="1"/>
</dbReference>
<dbReference type="CDD" id="cd03220">
    <property type="entry name" value="ABC_KpsT_Wzt"/>
    <property type="match status" value="1"/>
</dbReference>
<feature type="region of interest" description="Disordered" evidence="3">
    <location>
        <begin position="250"/>
        <end position="286"/>
    </location>
</feature>
<sequence length="286" mass="29937">MASIDLINASVEFPIYNARGRSIRRNILARVGGTVAADGDVVSVRALKDVNLSLREGDRLGVLGHNGAGKSTLLRVLSGAYEPSSGEARIEGAVSSLLDITMGMDPEMSGAENIILRGALIGMSIREAKESIADIGEFAEIGDFLDLPMRTYSSGMNLRLAFAISTAIRPDILLMDELVSVGDSAFAKKARQRIRELIENAGILVLASHDPKTLLEYCNRGIVMRHGSVVFDGAIEEAVIFHHGKLPDDAAAPAGGASPETEASPAASAASCAGPSPDIAVAGKSK</sequence>
<evidence type="ECO:0000313" key="6">
    <source>
        <dbReference type="Proteomes" id="UP001595536"/>
    </source>
</evidence>
<evidence type="ECO:0000256" key="2">
    <source>
        <dbReference type="ARBA" id="ARBA00022840"/>
    </source>
</evidence>
<proteinExistence type="predicted"/>
<dbReference type="PROSITE" id="PS50893">
    <property type="entry name" value="ABC_TRANSPORTER_2"/>
    <property type="match status" value="1"/>
</dbReference>
<dbReference type="InterPro" id="IPR003593">
    <property type="entry name" value="AAA+_ATPase"/>
</dbReference>
<dbReference type="InterPro" id="IPR015860">
    <property type="entry name" value="ABC_transpr_TagH-like"/>
</dbReference>
<dbReference type="SMART" id="SM00382">
    <property type="entry name" value="AAA"/>
    <property type="match status" value="1"/>
</dbReference>
<dbReference type="PANTHER" id="PTHR46743">
    <property type="entry name" value="TEICHOIC ACIDS EXPORT ATP-BINDING PROTEIN TAGH"/>
    <property type="match status" value="1"/>
</dbReference>
<reference evidence="6" key="1">
    <citation type="journal article" date="2019" name="Int. J. Syst. Evol. Microbiol.">
        <title>The Global Catalogue of Microorganisms (GCM) 10K type strain sequencing project: providing services to taxonomists for standard genome sequencing and annotation.</title>
        <authorList>
            <consortium name="The Broad Institute Genomics Platform"/>
            <consortium name="The Broad Institute Genome Sequencing Center for Infectious Disease"/>
            <person name="Wu L."/>
            <person name="Ma J."/>
        </authorList>
    </citation>
    <scope>NUCLEOTIDE SEQUENCE [LARGE SCALE GENOMIC DNA]</scope>
    <source>
        <strain evidence="6">CCM 7941</strain>
    </source>
</reference>
<feature type="compositionally biased region" description="Low complexity" evidence="3">
    <location>
        <begin position="250"/>
        <end position="277"/>
    </location>
</feature>
<dbReference type="SUPFAM" id="SSF52540">
    <property type="entry name" value="P-loop containing nucleoside triphosphate hydrolases"/>
    <property type="match status" value="1"/>
</dbReference>
<evidence type="ECO:0000313" key="5">
    <source>
        <dbReference type="EMBL" id="MFC3265453.1"/>
    </source>
</evidence>
<dbReference type="EMBL" id="JBHRUV010000017">
    <property type="protein sequence ID" value="MFC3265453.1"/>
    <property type="molecule type" value="Genomic_DNA"/>
</dbReference>
<evidence type="ECO:0000259" key="4">
    <source>
        <dbReference type="PROSITE" id="PS50893"/>
    </source>
</evidence>
<evidence type="ECO:0000256" key="3">
    <source>
        <dbReference type="SAM" id="MobiDB-lite"/>
    </source>
</evidence>
<dbReference type="InterPro" id="IPR003439">
    <property type="entry name" value="ABC_transporter-like_ATP-bd"/>
</dbReference>
<keyword evidence="1" id="KW-0547">Nucleotide-binding</keyword>
<dbReference type="InterPro" id="IPR027417">
    <property type="entry name" value="P-loop_NTPase"/>
</dbReference>
<keyword evidence="2 5" id="KW-0067">ATP-binding</keyword>
<gene>
    <name evidence="5" type="ORF">ACFOEX_03615</name>
</gene>
<name>A0ABV7LCV1_9HYPH</name>
<dbReference type="Gene3D" id="3.40.50.300">
    <property type="entry name" value="P-loop containing nucleotide triphosphate hydrolases"/>
    <property type="match status" value="1"/>
</dbReference>
<feature type="domain" description="ABC transporter" evidence="4">
    <location>
        <begin position="23"/>
        <end position="251"/>
    </location>
</feature>
<dbReference type="PANTHER" id="PTHR46743:SF3">
    <property type="entry name" value="ABC-TYPE POLYSACCHARIDE_POLYOL PHOSPHATE TRANSPORT SYSTEM, ATPASE COMPONENT"/>
    <property type="match status" value="1"/>
</dbReference>
<dbReference type="RefSeq" id="WP_376831720.1">
    <property type="nucleotide sequence ID" value="NZ_JBHLWR010000006.1"/>
</dbReference>
<protein>
    <submittedName>
        <fullName evidence="5">ABC transporter ATP-binding protein</fullName>
    </submittedName>
</protein>
<evidence type="ECO:0000256" key="1">
    <source>
        <dbReference type="ARBA" id="ARBA00022741"/>
    </source>
</evidence>
<dbReference type="GO" id="GO:0005524">
    <property type="term" value="F:ATP binding"/>
    <property type="evidence" value="ECO:0007669"/>
    <property type="project" value="UniProtKB-KW"/>
</dbReference>
<comment type="caution">
    <text evidence="5">The sequence shown here is derived from an EMBL/GenBank/DDBJ whole genome shotgun (WGS) entry which is preliminary data.</text>
</comment>
<dbReference type="InterPro" id="IPR050683">
    <property type="entry name" value="Bact_Polysacc_Export_ATP-bd"/>
</dbReference>
<keyword evidence="6" id="KW-1185">Reference proteome</keyword>
<dbReference type="Proteomes" id="UP001595536">
    <property type="component" value="Unassembled WGS sequence"/>
</dbReference>